<dbReference type="InterPro" id="IPR050297">
    <property type="entry name" value="LipidA_mod_glycosyltrf_83"/>
</dbReference>
<dbReference type="EMBL" id="JACXAE010000110">
    <property type="protein sequence ID" value="MBD2777346.1"/>
    <property type="molecule type" value="Genomic_DNA"/>
</dbReference>
<feature type="transmembrane region" description="Helical" evidence="8">
    <location>
        <begin position="345"/>
        <end position="364"/>
    </location>
</feature>
<dbReference type="RefSeq" id="WP_190836418.1">
    <property type="nucleotide sequence ID" value="NZ_CAWPPI010000110.1"/>
</dbReference>
<feature type="transmembrane region" description="Helical" evidence="8">
    <location>
        <begin position="12"/>
        <end position="31"/>
    </location>
</feature>
<comment type="caution">
    <text evidence="9">The sequence shown here is derived from an EMBL/GenBank/DDBJ whole genome shotgun (WGS) entry which is preliminary data.</text>
</comment>
<evidence type="ECO:0000256" key="2">
    <source>
        <dbReference type="ARBA" id="ARBA00022475"/>
    </source>
</evidence>
<keyword evidence="10" id="KW-1185">Reference proteome</keyword>
<evidence type="ECO:0000256" key="4">
    <source>
        <dbReference type="ARBA" id="ARBA00022679"/>
    </source>
</evidence>
<dbReference type="GO" id="GO:0009103">
    <property type="term" value="P:lipopolysaccharide biosynthetic process"/>
    <property type="evidence" value="ECO:0007669"/>
    <property type="project" value="UniProtKB-ARBA"/>
</dbReference>
<feature type="transmembrane region" description="Helical" evidence="8">
    <location>
        <begin position="376"/>
        <end position="395"/>
    </location>
</feature>
<dbReference type="Proteomes" id="UP000629098">
    <property type="component" value="Unassembled WGS sequence"/>
</dbReference>
<feature type="transmembrane region" description="Helical" evidence="8">
    <location>
        <begin position="186"/>
        <end position="218"/>
    </location>
</feature>
<keyword evidence="7 8" id="KW-0472">Membrane</keyword>
<feature type="transmembrane region" description="Helical" evidence="8">
    <location>
        <begin position="135"/>
        <end position="155"/>
    </location>
</feature>
<dbReference type="PANTHER" id="PTHR33908:SF11">
    <property type="entry name" value="MEMBRANE PROTEIN"/>
    <property type="match status" value="1"/>
</dbReference>
<evidence type="ECO:0000256" key="5">
    <source>
        <dbReference type="ARBA" id="ARBA00022692"/>
    </source>
</evidence>
<keyword evidence="6 8" id="KW-1133">Transmembrane helix</keyword>
<keyword evidence="3" id="KW-0328">Glycosyltransferase</keyword>
<evidence type="ECO:0000256" key="7">
    <source>
        <dbReference type="ARBA" id="ARBA00023136"/>
    </source>
</evidence>
<evidence type="ECO:0008006" key="11">
    <source>
        <dbReference type="Google" id="ProtNLM"/>
    </source>
</evidence>
<feature type="transmembrane region" description="Helical" evidence="8">
    <location>
        <begin position="93"/>
        <end position="115"/>
    </location>
</feature>
<gene>
    <name evidence="9" type="ORF">ICL16_36190</name>
</gene>
<keyword evidence="5 8" id="KW-0812">Transmembrane</keyword>
<feature type="transmembrane region" description="Helical" evidence="8">
    <location>
        <begin position="68"/>
        <end position="86"/>
    </location>
</feature>
<comment type="subcellular location">
    <subcellularLocation>
        <location evidence="1">Cell membrane</location>
        <topology evidence="1">Multi-pass membrane protein</topology>
    </subcellularLocation>
</comment>
<feature type="transmembrane region" description="Helical" evidence="8">
    <location>
        <begin position="230"/>
        <end position="251"/>
    </location>
</feature>
<evidence type="ECO:0000256" key="3">
    <source>
        <dbReference type="ARBA" id="ARBA00022676"/>
    </source>
</evidence>
<name>A0A8J7CAN9_9CYAN</name>
<accession>A0A8J7CAN9</accession>
<sequence length="572" mass="65530">MKFFNYLTKNIYLLKSIFWLITILIGILQAWSNRFNLSSADAVSYLDIGDAYFRGDWNAAINAYWSPFYSWLLGLTISTFNITPYWEFLAVKLVNLCNLIFAIICFEFFLRQLILYHQKGNYHPFAKKTLEIPEWVWTVIGYTLFLWSSLVWIGVNLDAPDMATSALVYLAAGILLQLHIQPVRWSIFIILGIVLGFGYLSKSVMFPLAFVFFIVAMFTGENIRRIFPKVLAAILAFMIIALPFVTAISLAKGRLTFGDTGKLNYVWYVSKNIDVDRFWQGKELDSGIPKHPPQTISNNFLIYEFKTNLKNSSPFWYEPSYWFEGVELKFKLKQQIKVLLKNAHLYYQLFIFPLIICYVILVFVSSHIKTALKDLVRGWSLLAVAMGGLGFYMIGIDLSNSFIATRYIAPFIVVLFAGVFTNVYLLNSQQSKKMLITLTIIALVSTSSNLGYHISKDLKTVLKGTEHTYWNIAQDLNRLGVKPGDKVAVLGHDDKNTYWARLAGVQITTEVFNPEKFWQEKTATQSEVIQAIKKTGVKVIVQQIGWTMPKSVMATGWQRIGNTDCYAYFFKK</sequence>
<dbReference type="PANTHER" id="PTHR33908">
    <property type="entry name" value="MANNOSYLTRANSFERASE YKCB-RELATED"/>
    <property type="match status" value="1"/>
</dbReference>
<feature type="transmembrane region" description="Helical" evidence="8">
    <location>
        <begin position="162"/>
        <end position="180"/>
    </location>
</feature>
<organism evidence="9 10">
    <name type="scientific">Iningainema tapete BLCC-T55</name>
    <dbReference type="NCBI Taxonomy" id="2748662"/>
    <lineage>
        <taxon>Bacteria</taxon>
        <taxon>Bacillati</taxon>
        <taxon>Cyanobacteriota</taxon>
        <taxon>Cyanophyceae</taxon>
        <taxon>Nostocales</taxon>
        <taxon>Scytonemataceae</taxon>
        <taxon>Iningainema tapete</taxon>
    </lineage>
</organism>
<dbReference type="GO" id="GO:0016763">
    <property type="term" value="F:pentosyltransferase activity"/>
    <property type="evidence" value="ECO:0007669"/>
    <property type="project" value="TreeGrafter"/>
</dbReference>
<reference evidence="9" key="1">
    <citation type="submission" date="2020-09" db="EMBL/GenBank/DDBJ databases">
        <title>Iningainema tapete sp. nov. (Scytonemataceae, Cyanobacteria) from greenhouses in central Florida (USA) produces two types of nodularin with biosynthetic potential for microcystin-LR and anabaenopeptins.</title>
        <authorList>
            <person name="Berthold D.E."/>
            <person name="Lefler F.W."/>
            <person name="Huang I.-S."/>
            <person name="Abdulla H."/>
            <person name="Zimba P.V."/>
            <person name="Laughinghouse H.D. IV."/>
        </authorList>
    </citation>
    <scope>NUCLEOTIDE SEQUENCE</scope>
    <source>
        <strain evidence="9">BLCCT55</strain>
    </source>
</reference>
<proteinExistence type="predicted"/>
<evidence type="ECO:0000256" key="8">
    <source>
        <dbReference type="SAM" id="Phobius"/>
    </source>
</evidence>
<keyword evidence="2" id="KW-1003">Cell membrane</keyword>
<evidence type="ECO:0000256" key="1">
    <source>
        <dbReference type="ARBA" id="ARBA00004651"/>
    </source>
</evidence>
<feature type="transmembrane region" description="Helical" evidence="8">
    <location>
        <begin position="407"/>
        <end position="427"/>
    </location>
</feature>
<evidence type="ECO:0000313" key="10">
    <source>
        <dbReference type="Proteomes" id="UP000629098"/>
    </source>
</evidence>
<evidence type="ECO:0000313" key="9">
    <source>
        <dbReference type="EMBL" id="MBD2777346.1"/>
    </source>
</evidence>
<dbReference type="GO" id="GO:0005886">
    <property type="term" value="C:plasma membrane"/>
    <property type="evidence" value="ECO:0007669"/>
    <property type="project" value="UniProtKB-SubCell"/>
</dbReference>
<evidence type="ECO:0000256" key="6">
    <source>
        <dbReference type="ARBA" id="ARBA00022989"/>
    </source>
</evidence>
<dbReference type="AlphaFoldDB" id="A0A8J7CAN9"/>
<protein>
    <recommendedName>
        <fullName evidence="11">Glycosyltransferase RgtA/B/C/D-like domain-containing protein</fullName>
    </recommendedName>
</protein>
<keyword evidence="4" id="KW-0808">Transferase</keyword>